<gene>
    <name evidence="2" type="ORF">B30_06516</name>
</gene>
<reference evidence="2 3" key="1">
    <citation type="submission" date="2012-09" db="EMBL/GenBank/DDBJ databases">
        <title>Celeribacter baekdonensis B30 Genome Sequencing.</title>
        <authorList>
            <person name="Wang W."/>
        </authorList>
    </citation>
    <scope>NUCLEOTIDE SEQUENCE [LARGE SCALE GENOMIC DNA]</scope>
    <source>
        <strain evidence="2 3">B30</strain>
    </source>
</reference>
<evidence type="ECO:0000259" key="1">
    <source>
        <dbReference type="Pfam" id="PF02464"/>
    </source>
</evidence>
<protein>
    <submittedName>
        <fullName evidence="2">Competence/damage-inducible protein CinA</fullName>
    </submittedName>
</protein>
<dbReference type="eggNOG" id="COG1546">
    <property type="taxonomic scope" value="Bacteria"/>
</dbReference>
<feature type="domain" description="CinA C-terminal" evidence="1">
    <location>
        <begin position="4"/>
        <end position="156"/>
    </location>
</feature>
<dbReference type="RefSeq" id="WP_009571248.1">
    <property type="nucleotide sequence ID" value="NZ_AMRK01000003.1"/>
</dbReference>
<dbReference type="EMBL" id="AMRK01000003">
    <property type="protein sequence ID" value="EKE72613.1"/>
    <property type="molecule type" value="Genomic_DNA"/>
</dbReference>
<accession>K2JC40</accession>
<dbReference type="PATRIC" id="fig|1208323.3.peg.1344"/>
<proteinExistence type="predicted"/>
<comment type="caution">
    <text evidence="2">The sequence shown here is derived from an EMBL/GenBank/DDBJ whole genome shotgun (WGS) entry which is preliminary data.</text>
</comment>
<dbReference type="Gene3D" id="3.90.950.20">
    <property type="entry name" value="CinA-like"/>
    <property type="match status" value="1"/>
</dbReference>
<dbReference type="NCBIfam" id="TIGR00199">
    <property type="entry name" value="PncC_domain"/>
    <property type="match status" value="1"/>
</dbReference>
<dbReference type="InterPro" id="IPR036653">
    <property type="entry name" value="CinA-like_C"/>
</dbReference>
<organism evidence="2 3">
    <name type="scientific">Celeribacter baekdonensis B30</name>
    <dbReference type="NCBI Taxonomy" id="1208323"/>
    <lineage>
        <taxon>Bacteria</taxon>
        <taxon>Pseudomonadati</taxon>
        <taxon>Pseudomonadota</taxon>
        <taxon>Alphaproteobacteria</taxon>
        <taxon>Rhodobacterales</taxon>
        <taxon>Roseobacteraceae</taxon>
        <taxon>Celeribacter</taxon>
    </lineage>
</organism>
<sequence length="163" mass="16492">MTVELATEVLALARAQGVTIATAESCTGGLIIGALTEIAGSSDVVDRGFITYSNAAKIEMLGILPATLDAHGAVSEQIAREMAEGALTRGGVGLAVSVTGIAGPGGSEHKPEGRVCFGLAQTGRACRVETVEFGALGRSNVRAQTVIHALNLLKTALGHPTQG</sequence>
<keyword evidence="3" id="KW-1185">Reference proteome</keyword>
<dbReference type="AlphaFoldDB" id="K2JC40"/>
<dbReference type="Pfam" id="PF02464">
    <property type="entry name" value="CinA"/>
    <property type="match status" value="1"/>
</dbReference>
<dbReference type="STRING" id="1208323.B30_06516"/>
<evidence type="ECO:0000313" key="3">
    <source>
        <dbReference type="Proteomes" id="UP000006762"/>
    </source>
</evidence>
<dbReference type="OrthoDB" id="9801454at2"/>
<dbReference type="InterPro" id="IPR008136">
    <property type="entry name" value="CinA_C"/>
</dbReference>
<dbReference type="Proteomes" id="UP000006762">
    <property type="component" value="Unassembled WGS sequence"/>
</dbReference>
<dbReference type="SUPFAM" id="SSF142433">
    <property type="entry name" value="CinA-like"/>
    <property type="match status" value="1"/>
</dbReference>
<name>K2JC40_9RHOB</name>
<evidence type="ECO:0000313" key="2">
    <source>
        <dbReference type="EMBL" id="EKE72613.1"/>
    </source>
</evidence>